<reference evidence="11" key="1">
    <citation type="submission" date="2016-10" db="EMBL/GenBank/DDBJ databases">
        <authorList>
            <person name="Varghese N."/>
            <person name="Submissions S."/>
        </authorList>
    </citation>
    <scope>NUCLEOTIDE SEQUENCE [LARGE SCALE GENOMIC DNA]</scope>
    <source>
        <strain evidence="11">DSM 17072</strain>
    </source>
</reference>
<dbReference type="STRING" id="311333.SAMN05421664_0451"/>
<comment type="similarity">
    <text evidence="7">Belongs to the TonB-dependent receptor family.</text>
</comment>
<dbReference type="InterPro" id="IPR023997">
    <property type="entry name" value="TonB-dep_OMP_SusC/RagA_CS"/>
</dbReference>
<accession>A0A1H0Y2N7</accession>
<sequence>MNFKMKLAFLNTNFKIIIMNVFLLNKTNRASLFFAMALLPSGLIYAQNKKDSITKEKKIEEVVVIGYGTQRKESVTGSVASVKGDVLREVPSANITQALQGRTAGVDISQSSTKPGAALQIRIRGTRSLSGDNNPLVVLDGIPFAGSLSDISSSDIKSIDILKDASATAIYGSRGANGVILVTSNRGTKGQKPRFSYSTFTGVQTLFSKYPMMDGPKFAKLRADAGIYTNGADESNNNNTDWQSLYYKPAMMTNHDVSVSGGTEGGNYSAGLSYFKQDALIPLQNYERFSMRIALDQQVGKSFKFGFTTNTNYTKTEGNGVNSGAVVGYSPLVNPYNADGSLRSLMNTAGGNDNTWIFTRERLNSLDEKYVDESKIFASYNNLYGEVALPLNGLKYRLNVGLDYRTTNSGNYVGVGVFSTNPATASSAGRGNNQTYHWVLENLLTYDRTFGKHKVNAVGLYSAEGNRYISTYMSAKNVPADFFQYYNLGQSPQADISVNPNDQIYSQTGLISAMGRVMYTFDNKYMLTATLRADGASVLAPGNKWHTYPALSVGWNITNESFMKSIKALNLLKIRAGWGQTSNQAVSPYSTLGSLTVVPYNFGTTNGTGVYVNQAPNADLGWEYSKTQNYGVDFGLFHNRLTGTVEYYKTHTYDLLSNKSLPASSGLSFVTKNVAETENKGWEFSLNGIIFDNPDGFSWDAGVNLYTNKNKILALSSGIDRDINNLWFVGHNINALYDFQYVGLWQAGDPYQSILEPGTPADVIGSIKVLYTGGYNADGTPVRAIGEADRQIFDTAPKFQGGFNMRFAYKNFELSTVGAFQKGGILISSLYGSASYLNRLTGRGNNVDVDYWTEDNTDAYYPRPGRHLSGDNPKYSSTLAMFDASYLKLRTITLGYNFNKELLKDMKITALKLYFTVTNPVVLFSPYHKFSGMDPEPNSVGDQNQAVSSYRPRQLIIGTNNPSTRNYLMGLNLTF</sequence>
<dbReference type="AlphaFoldDB" id="A0A1H0Y2N7"/>
<proteinExistence type="inferred from homology"/>
<dbReference type="Gene3D" id="2.170.130.10">
    <property type="entry name" value="TonB-dependent receptor, plug domain"/>
    <property type="match status" value="1"/>
</dbReference>
<gene>
    <name evidence="10" type="ORF">SAMN05421664_0451</name>
</gene>
<evidence type="ECO:0000256" key="3">
    <source>
        <dbReference type="ARBA" id="ARBA00022452"/>
    </source>
</evidence>
<keyword evidence="2 7" id="KW-0813">Transport</keyword>
<organism evidence="10 11">
    <name type="scientific">Chryseobacterium soldanellicola</name>
    <dbReference type="NCBI Taxonomy" id="311333"/>
    <lineage>
        <taxon>Bacteria</taxon>
        <taxon>Pseudomonadati</taxon>
        <taxon>Bacteroidota</taxon>
        <taxon>Flavobacteriia</taxon>
        <taxon>Flavobacteriales</taxon>
        <taxon>Weeksellaceae</taxon>
        <taxon>Chryseobacterium group</taxon>
        <taxon>Chryseobacterium</taxon>
    </lineage>
</organism>
<evidence type="ECO:0000256" key="4">
    <source>
        <dbReference type="ARBA" id="ARBA00022692"/>
    </source>
</evidence>
<evidence type="ECO:0000313" key="11">
    <source>
        <dbReference type="Proteomes" id="UP000199627"/>
    </source>
</evidence>
<evidence type="ECO:0000256" key="6">
    <source>
        <dbReference type="ARBA" id="ARBA00023237"/>
    </source>
</evidence>
<dbReference type="InterPro" id="IPR036942">
    <property type="entry name" value="Beta-barrel_TonB_sf"/>
</dbReference>
<dbReference type="FunFam" id="2.170.130.10:FF:000008">
    <property type="entry name" value="SusC/RagA family TonB-linked outer membrane protein"/>
    <property type="match status" value="1"/>
</dbReference>
<evidence type="ECO:0000256" key="1">
    <source>
        <dbReference type="ARBA" id="ARBA00004571"/>
    </source>
</evidence>
<dbReference type="InterPro" id="IPR037066">
    <property type="entry name" value="Plug_dom_sf"/>
</dbReference>
<feature type="domain" description="TonB-dependent receptor plug" evidence="9">
    <location>
        <begin position="72"/>
        <end position="179"/>
    </location>
</feature>
<evidence type="ECO:0000256" key="8">
    <source>
        <dbReference type="SAM" id="SignalP"/>
    </source>
</evidence>
<protein>
    <submittedName>
        <fullName evidence="10">TonB-linked outer membrane protein, SusC/RagA family</fullName>
    </submittedName>
</protein>
<keyword evidence="6 7" id="KW-0998">Cell outer membrane</keyword>
<evidence type="ECO:0000313" key="10">
    <source>
        <dbReference type="EMBL" id="SDQ09427.1"/>
    </source>
</evidence>
<keyword evidence="11" id="KW-1185">Reference proteome</keyword>
<dbReference type="InterPro" id="IPR012910">
    <property type="entry name" value="Plug_dom"/>
</dbReference>
<evidence type="ECO:0000256" key="5">
    <source>
        <dbReference type="ARBA" id="ARBA00023136"/>
    </source>
</evidence>
<dbReference type="Proteomes" id="UP000199627">
    <property type="component" value="Unassembled WGS sequence"/>
</dbReference>
<evidence type="ECO:0000256" key="2">
    <source>
        <dbReference type="ARBA" id="ARBA00022448"/>
    </source>
</evidence>
<dbReference type="Pfam" id="PF07715">
    <property type="entry name" value="Plug"/>
    <property type="match status" value="1"/>
</dbReference>
<dbReference type="InterPro" id="IPR039426">
    <property type="entry name" value="TonB-dep_rcpt-like"/>
</dbReference>
<dbReference type="InterPro" id="IPR023996">
    <property type="entry name" value="TonB-dep_OMP_SusC/RagA"/>
</dbReference>
<dbReference type="NCBIfam" id="TIGR04056">
    <property type="entry name" value="OMP_RagA_SusC"/>
    <property type="match status" value="1"/>
</dbReference>
<keyword evidence="4 7" id="KW-0812">Transmembrane</keyword>
<evidence type="ECO:0000256" key="7">
    <source>
        <dbReference type="PROSITE-ProRule" id="PRU01360"/>
    </source>
</evidence>
<name>A0A1H0Y2N7_9FLAO</name>
<dbReference type="PROSITE" id="PS52016">
    <property type="entry name" value="TONB_DEPENDENT_REC_3"/>
    <property type="match status" value="1"/>
</dbReference>
<keyword evidence="5 7" id="KW-0472">Membrane</keyword>
<keyword evidence="3 7" id="KW-1134">Transmembrane beta strand</keyword>
<feature type="chain" id="PRO_5011552624" evidence="8">
    <location>
        <begin position="47"/>
        <end position="975"/>
    </location>
</feature>
<dbReference type="EMBL" id="FNKL01000001">
    <property type="protein sequence ID" value="SDQ09427.1"/>
    <property type="molecule type" value="Genomic_DNA"/>
</dbReference>
<keyword evidence="8" id="KW-0732">Signal</keyword>
<dbReference type="SUPFAM" id="SSF56935">
    <property type="entry name" value="Porins"/>
    <property type="match status" value="1"/>
</dbReference>
<dbReference type="Gene3D" id="2.40.170.20">
    <property type="entry name" value="TonB-dependent receptor, beta-barrel domain"/>
    <property type="match status" value="1"/>
</dbReference>
<comment type="subcellular location">
    <subcellularLocation>
        <location evidence="1 7">Cell outer membrane</location>
        <topology evidence="1 7">Multi-pass membrane protein</topology>
    </subcellularLocation>
</comment>
<evidence type="ECO:0000259" key="9">
    <source>
        <dbReference type="Pfam" id="PF07715"/>
    </source>
</evidence>
<dbReference type="NCBIfam" id="TIGR04057">
    <property type="entry name" value="SusC_RagA_signa"/>
    <property type="match status" value="1"/>
</dbReference>
<dbReference type="GO" id="GO:0009279">
    <property type="term" value="C:cell outer membrane"/>
    <property type="evidence" value="ECO:0007669"/>
    <property type="project" value="UniProtKB-SubCell"/>
</dbReference>
<feature type="signal peptide" evidence="8">
    <location>
        <begin position="1"/>
        <end position="46"/>
    </location>
</feature>